<dbReference type="InterPro" id="IPR036511">
    <property type="entry name" value="TGT-like_sf"/>
</dbReference>
<keyword evidence="1" id="KW-0819">tRNA processing</keyword>
<dbReference type="Gene3D" id="3.40.50.10630">
    <property type="entry name" value="Uracil-DNA glycosylase-like"/>
    <property type="match status" value="1"/>
</dbReference>
<evidence type="ECO:0000313" key="3">
    <source>
        <dbReference type="EMBL" id="AIF03699.1"/>
    </source>
</evidence>
<feature type="domain" description="DUF5591" evidence="2">
    <location>
        <begin position="326"/>
        <end position="447"/>
    </location>
</feature>
<dbReference type="Pfam" id="PF17884">
    <property type="entry name" value="DUF5591"/>
    <property type="match status" value="1"/>
</dbReference>
<reference evidence="3" key="1">
    <citation type="journal article" date="2014" name="Genome Biol. Evol.">
        <title>Pangenome evidence for extensive interdomain horizontal transfer affecting lineage core and shell genes in uncultured planktonic thaumarchaeota and euryarchaeota.</title>
        <authorList>
            <person name="Deschamps P."/>
            <person name="Zivanovic Y."/>
            <person name="Moreira D."/>
            <person name="Rodriguez-Valera F."/>
            <person name="Lopez-Garcia P."/>
        </authorList>
    </citation>
    <scope>NUCLEOTIDE SEQUENCE</scope>
</reference>
<dbReference type="SUPFAM" id="SSF52141">
    <property type="entry name" value="Uracil-DNA glycosylase-like"/>
    <property type="match status" value="1"/>
</dbReference>
<dbReference type="GO" id="GO:0006400">
    <property type="term" value="P:tRNA modification"/>
    <property type="evidence" value="ECO:0007669"/>
    <property type="project" value="InterPro"/>
</dbReference>
<dbReference type="InterPro" id="IPR036895">
    <property type="entry name" value="Uracil-DNA_glycosylase-like_sf"/>
</dbReference>
<dbReference type="InterPro" id="IPR040777">
    <property type="entry name" value="DUF5591"/>
</dbReference>
<name>A0A075GI74_9EURY</name>
<accession>A0A075GI74</accession>
<protein>
    <submittedName>
        <fullName evidence="3">PUA domain-containing protein</fullName>
    </submittedName>
</protein>
<dbReference type="AlphaFoldDB" id="A0A075GI74"/>
<organism evidence="3">
    <name type="scientific">uncultured marine group II/III euryarchaeote KM3_169_C11</name>
    <dbReference type="NCBI Taxonomy" id="1457922"/>
    <lineage>
        <taxon>Archaea</taxon>
        <taxon>Methanobacteriati</taxon>
        <taxon>Methanobacteriota</taxon>
        <taxon>environmental samples</taxon>
    </lineage>
</organism>
<sequence>MSEQHLGRTVTDRMRHARIIALGDRKSSAAQSPCMIASEADISDLGDSLTVALAPFVSAHDSSSLPAELVLRARAPLAHPFEDPAPEWRVTLGHTLPPSLATADSGLAHAGVGEVMPVSWQRMLHDEVLADPQTIPGVLVLTDALQLAQHPGRLVRALAVLRTSHPVSLIWCPGLSGPDNLALLTWFGVDLHDFGRSRQAASAGALLTSSGPRRADASLEESTDMDRQFAAWVDELANVRQAIRDGTLRELVERRALNSSRLVEHLRFHDRLMRASLGESAAKREQLTAEDKQTLTLLPSPPLARKVPDGRRWRCNSANSTNDALIADWIQRIEDVHTPPSTQSKVLVLLPCSERKPYRLSNSHWRFRRSLRHRNLHEVMVTAPLGLVPRELEDLWPAAHYDIPVTGDWNSSELEDITRLVRALVSRIGYELVINHSGVDIDAGVEVIDTRLGETAGSEAALTRLQQASDDAAERYHSGERMSEREHLLDKFRALSRWFHGTDEWLTDAKVVGRPPEWKIFVADEQFAQWHPRAGRFAFAKASLPLLADTNTLSRVHLQPGPDWKGDVFGPMVDSIEGDIRVGDDVLVLRDGGLLGTARSLAAAWEYSGSPGRLARAKHRL</sequence>
<evidence type="ECO:0000256" key="1">
    <source>
        <dbReference type="ARBA" id="ARBA00022694"/>
    </source>
</evidence>
<dbReference type="SUPFAM" id="SSF51713">
    <property type="entry name" value="tRNA-guanine transglycosylase"/>
    <property type="match status" value="1"/>
</dbReference>
<proteinExistence type="predicted"/>
<evidence type="ECO:0000259" key="2">
    <source>
        <dbReference type="Pfam" id="PF17884"/>
    </source>
</evidence>
<dbReference type="EMBL" id="KF900687">
    <property type="protein sequence ID" value="AIF03699.1"/>
    <property type="molecule type" value="Genomic_DNA"/>
</dbReference>